<dbReference type="EMBL" id="CADEAL010004200">
    <property type="protein sequence ID" value="CAB1454162.1"/>
    <property type="molecule type" value="Genomic_DNA"/>
</dbReference>
<organism evidence="2 3">
    <name type="scientific">Pleuronectes platessa</name>
    <name type="common">European plaice</name>
    <dbReference type="NCBI Taxonomy" id="8262"/>
    <lineage>
        <taxon>Eukaryota</taxon>
        <taxon>Metazoa</taxon>
        <taxon>Chordata</taxon>
        <taxon>Craniata</taxon>
        <taxon>Vertebrata</taxon>
        <taxon>Euteleostomi</taxon>
        <taxon>Actinopterygii</taxon>
        <taxon>Neopterygii</taxon>
        <taxon>Teleostei</taxon>
        <taxon>Neoteleostei</taxon>
        <taxon>Acanthomorphata</taxon>
        <taxon>Carangaria</taxon>
        <taxon>Pleuronectiformes</taxon>
        <taxon>Pleuronectoidei</taxon>
        <taxon>Pleuronectidae</taxon>
        <taxon>Pleuronectes</taxon>
    </lineage>
</organism>
<reference evidence="2" key="1">
    <citation type="submission" date="2020-03" db="EMBL/GenBank/DDBJ databases">
        <authorList>
            <person name="Weist P."/>
        </authorList>
    </citation>
    <scope>NUCLEOTIDE SEQUENCE</scope>
</reference>
<sequence length="179" mass="20151">MNVFEKNQRVSERLLNEMNKDPRLQQQEAEQCLTPLCVSITTLGHQFTTFQSNQSTVFTGSEVPNNRVSYSVQQQQEEDLHPPPPPPPPRTSIQRPALLRSSSRRGPTANGKEDKPTTPPWKKWPFNTGENKTRRDMNPSSSSSSSSCSSILRLLLLLASLSRSSSERRIGEYLDDSPL</sequence>
<feature type="region of interest" description="Disordered" evidence="1">
    <location>
        <begin position="70"/>
        <end position="148"/>
    </location>
</feature>
<proteinExistence type="predicted"/>
<dbReference type="Proteomes" id="UP001153269">
    <property type="component" value="Unassembled WGS sequence"/>
</dbReference>
<accession>A0A9N7VJR7</accession>
<comment type="caution">
    <text evidence="2">The sequence shown here is derived from an EMBL/GenBank/DDBJ whole genome shotgun (WGS) entry which is preliminary data.</text>
</comment>
<gene>
    <name evidence="2" type="ORF">PLEPLA_LOCUS41924</name>
</gene>
<evidence type="ECO:0000313" key="3">
    <source>
        <dbReference type="Proteomes" id="UP001153269"/>
    </source>
</evidence>
<keyword evidence="3" id="KW-1185">Reference proteome</keyword>
<dbReference type="AlphaFoldDB" id="A0A9N7VJR7"/>
<name>A0A9N7VJR7_PLEPL</name>
<protein>
    <submittedName>
        <fullName evidence="2">Uncharacterized protein</fullName>
    </submittedName>
</protein>
<evidence type="ECO:0000313" key="2">
    <source>
        <dbReference type="EMBL" id="CAB1454162.1"/>
    </source>
</evidence>
<evidence type="ECO:0000256" key="1">
    <source>
        <dbReference type="SAM" id="MobiDB-lite"/>
    </source>
</evidence>